<evidence type="ECO:0000313" key="1">
    <source>
        <dbReference type="EMBL" id="GEA33637.1"/>
    </source>
</evidence>
<name>A0AAV3W8Q5_9CLOT</name>
<organism evidence="1 2">
    <name type="scientific">Clostridium diolis</name>
    <dbReference type="NCBI Taxonomy" id="223919"/>
    <lineage>
        <taxon>Bacteria</taxon>
        <taxon>Bacillati</taxon>
        <taxon>Bacillota</taxon>
        <taxon>Clostridia</taxon>
        <taxon>Eubacteriales</taxon>
        <taxon>Clostridiaceae</taxon>
        <taxon>Clostridium</taxon>
    </lineage>
</organism>
<accession>A0AAV3W8Q5</accession>
<sequence length="81" mass="9518">MGEYMSAIIANYYGIPLMKSDDHLFKDGGRGKDLYPDLEVKSWNDTVVDLITDIKKRRQILDAVKNQNYKMNNENDRYKNE</sequence>
<evidence type="ECO:0000313" key="2">
    <source>
        <dbReference type="Proteomes" id="UP000325212"/>
    </source>
</evidence>
<protein>
    <submittedName>
        <fullName evidence="1">Uncharacterized protein</fullName>
    </submittedName>
</protein>
<proteinExistence type="predicted"/>
<dbReference type="EMBL" id="BJLA01000024">
    <property type="protein sequence ID" value="GEA33637.1"/>
    <property type="molecule type" value="Genomic_DNA"/>
</dbReference>
<dbReference type="Proteomes" id="UP000325212">
    <property type="component" value="Unassembled WGS sequence"/>
</dbReference>
<dbReference type="RefSeq" id="WP_039771158.1">
    <property type="nucleotide sequence ID" value="NZ_BJLA01000024.1"/>
</dbReference>
<comment type="caution">
    <text evidence="1">The sequence shown here is derived from an EMBL/GenBank/DDBJ whole genome shotgun (WGS) entry which is preliminary data.</text>
</comment>
<reference evidence="1 2" key="1">
    <citation type="submission" date="2019-06" db="EMBL/GenBank/DDBJ databases">
        <title>Draft genome sequence of Clostridium diolis DSM 15410.</title>
        <authorList>
            <person name="Kobayashi H."/>
            <person name="Tanizawa Y."/>
            <person name="Tohno M."/>
        </authorList>
    </citation>
    <scope>NUCLEOTIDE SEQUENCE [LARGE SCALE GENOMIC DNA]</scope>
    <source>
        <strain evidence="1 2">DSM 15410</strain>
    </source>
</reference>
<keyword evidence="2" id="KW-1185">Reference proteome</keyword>
<dbReference type="AlphaFoldDB" id="A0AAV3W8Q5"/>
<gene>
    <name evidence="1" type="ORF">CDIOL_45600</name>
</gene>